<evidence type="ECO:0008006" key="4">
    <source>
        <dbReference type="Google" id="ProtNLM"/>
    </source>
</evidence>
<evidence type="ECO:0000256" key="1">
    <source>
        <dbReference type="SAM" id="Phobius"/>
    </source>
</evidence>
<feature type="transmembrane region" description="Helical" evidence="1">
    <location>
        <begin position="249"/>
        <end position="268"/>
    </location>
</feature>
<protein>
    <recommendedName>
        <fullName evidence="4">DUF2142 domain-containing protein</fullName>
    </recommendedName>
</protein>
<comment type="caution">
    <text evidence="2">The sequence shown here is derived from an EMBL/GenBank/DDBJ whole genome shotgun (WGS) entry which is preliminary data.</text>
</comment>
<reference evidence="2" key="1">
    <citation type="submission" date="2020-08" db="EMBL/GenBank/DDBJ databases">
        <title>Sequencing the genomes of 1000 actinobacteria strains.</title>
        <authorList>
            <person name="Klenk H.-P."/>
        </authorList>
    </citation>
    <scope>NUCLEOTIDE SEQUENCE</scope>
    <source>
        <strain evidence="2">DSM 10695</strain>
    </source>
</reference>
<dbReference type="Proteomes" id="UP000617426">
    <property type="component" value="Unassembled WGS sequence"/>
</dbReference>
<feature type="transmembrane region" description="Helical" evidence="1">
    <location>
        <begin position="440"/>
        <end position="459"/>
    </location>
</feature>
<dbReference type="RefSeq" id="WP_184452140.1">
    <property type="nucleotide sequence ID" value="NZ_JACHMK010000001.1"/>
</dbReference>
<name>A0A923E495_9ACTO</name>
<evidence type="ECO:0000313" key="3">
    <source>
        <dbReference type="Proteomes" id="UP000617426"/>
    </source>
</evidence>
<feature type="transmembrane region" description="Helical" evidence="1">
    <location>
        <begin position="348"/>
        <end position="375"/>
    </location>
</feature>
<sequence length="463" mass="51740">MRNMLPSLSALEDSAAAVSSTITRRIERRPMWVRTLVLALVFTVLSTIVAYRFIAAHAALSFQDEYVYLDAVDKAARGIVTRTNATVDEYAMRIISCRGVELFGYQGSACGAPLDPAQFPYDGYTTAPIHSPLYFFLTAWLAKGILFFFPGEELVQVARVTGALWLGLGLTASWRFIRALKGSRTMALTLCLLILASPQIRWSNFYITPDAFSLLAGALIMLAALKLVRGEWSAWPLVLISLFMTMIKFQMVFATGAALLFVIVWQFLHRADRPRWWKPIAWSGLATLLALAAQFSYQKLRYVYALPYSGDNDPVDPVGDYSLRFAAEQLDNFILNLYMGTGARHQAYTFYVGLPHAMVTLAGLLLVSGVVAVCFFRIETSREVRTLAHTLLFSTIIIGPLFYTYINVTTGSEFDLPPRYAEALFPLYCVGLPMVVKNRWTQWAMLVFSLLVLASALITNDLL</sequence>
<dbReference type="EMBL" id="JACHMK010000001">
    <property type="protein sequence ID" value="MBB6334275.1"/>
    <property type="molecule type" value="Genomic_DNA"/>
</dbReference>
<keyword evidence="3" id="KW-1185">Reference proteome</keyword>
<feature type="transmembrane region" description="Helical" evidence="1">
    <location>
        <begin position="280"/>
        <end position="297"/>
    </location>
</feature>
<accession>A0A923E495</accession>
<feature type="transmembrane region" description="Helical" evidence="1">
    <location>
        <begin position="212"/>
        <end position="229"/>
    </location>
</feature>
<evidence type="ECO:0000313" key="2">
    <source>
        <dbReference type="EMBL" id="MBB6334275.1"/>
    </source>
</evidence>
<keyword evidence="1" id="KW-1133">Transmembrane helix</keyword>
<keyword evidence="1" id="KW-0812">Transmembrane</keyword>
<feature type="transmembrane region" description="Helical" evidence="1">
    <location>
        <begin position="32"/>
        <end position="54"/>
    </location>
</feature>
<gene>
    <name evidence="2" type="ORF">HD592_000840</name>
</gene>
<organism evidence="2 3">
    <name type="scientific">Schaalia hyovaginalis</name>
    <dbReference type="NCBI Taxonomy" id="29316"/>
    <lineage>
        <taxon>Bacteria</taxon>
        <taxon>Bacillati</taxon>
        <taxon>Actinomycetota</taxon>
        <taxon>Actinomycetes</taxon>
        <taxon>Actinomycetales</taxon>
        <taxon>Actinomycetaceae</taxon>
        <taxon>Schaalia</taxon>
    </lineage>
</organism>
<keyword evidence="1" id="KW-0472">Membrane</keyword>
<proteinExistence type="predicted"/>
<feature type="transmembrane region" description="Helical" evidence="1">
    <location>
        <begin position="387"/>
        <end position="406"/>
    </location>
</feature>
<feature type="transmembrane region" description="Helical" evidence="1">
    <location>
        <begin position="157"/>
        <end position="177"/>
    </location>
</feature>
<dbReference type="AlphaFoldDB" id="A0A923E495"/>